<evidence type="ECO:0000256" key="4">
    <source>
        <dbReference type="ARBA" id="ARBA00007739"/>
    </source>
</evidence>
<dbReference type="InterPro" id="IPR023346">
    <property type="entry name" value="Lysozyme-like_dom_sf"/>
</dbReference>
<keyword evidence="7" id="KW-0645">Protease</keyword>
<evidence type="ECO:0000256" key="18">
    <source>
        <dbReference type="SAM" id="Phobius"/>
    </source>
</evidence>
<sequence>MGSIRTRKLVYGLLTLSFILFASPFFVWWGVKAGLFGAIPDSTEIQSIRNNQASEIYFSNGDLLGKYYLYDRTSVDYNYLPTHVVNALIATEDARFFEHHGIDYKSLLRVFFKTIVLQDNSAGGGSTITQQLAKNLFPRQDFGLLSIPVNKFREMAIAEQLEEIYSKNEIIALYLNTVPFGDHVFGVESASRRFYNASVNDLTIDQAAVLIGMLKGNYAYNPRVFPERSLSRRNVVLSQMNKYGYLTELELHAYQDLPIQLDYTKMTLHEGPAPYFREQMRMQLLEWCKSHFKADGSPYNLYTDGLKIYTTLDAGMQQAAELAMQKHMAALQTAFEKEWGSNAPWLKNKELIEHAVKQTPVYLSLRKKGLTEKEIADSLHKERMMELFEWAGNQEVKASVYDSVQHYLKFLQAGFVAMDPKTGAVRAWVGGINHQYFEYDHVNVNTKRQVGSTFKPFVFASALEKGVKPCDYFSSKQITYENMENWAPENAEAETHNFYTMKGALTHSVNTVSVKVLEETGIASTVKLARNLNISSTLPEVPSLALGTADISTIELAGAYAAFLNHGIPVAPQMLLRVEDGEGNVLEEFVADEQQAAMSENTSKIMLDMMQAVINDGTGKRLHFRYNLPNALAGKTGTTQSNRDGWFVGMLPNLVTVTWVGANNPKIYFKSTILGQGASSALPIFAFFLEKLNNDSHYNVITRERFAALSDDLLYLVDCEPYKEKEGFIKGLLTRKEQEVRDFGEEKKKGFLSKIKSIFKKKEN</sequence>
<evidence type="ECO:0000256" key="14">
    <source>
        <dbReference type="ARBA" id="ARBA00023268"/>
    </source>
</evidence>
<evidence type="ECO:0000256" key="5">
    <source>
        <dbReference type="ARBA" id="ARBA00022475"/>
    </source>
</evidence>
<dbReference type="InterPro" id="IPR012338">
    <property type="entry name" value="Beta-lactam/transpept-like"/>
</dbReference>
<dbReference type="RefSeq" id="WP_317491506.1">
    <property type="nucleotide sequence ID" value="NZ_CP136051.1"/>
</dbReference>
<dbReference type="Proteomes" id="UP001302349">
    <property type="component" value="Chromosome"/>
</dbReference>
<comment type="pathway">
    <text evidence="2">Cell wall biogenesis; peptidoglycan biosynthesis.</text>
</comment>
<feature type="transmembrane region" description="Helical" evidence="18">
    <location>
        <begin position="9"/>
        <end position="31"/>
    </location>
</feature>
<gene>
    <name evidence="21" type="ORF">RT717_09530</name>
</gene>
<keyword evidence="18" id="KW-0812">Transmembrane</keyword>
<dbReference type="InterPro" id="IPR001264">
    <property type="entry name" value="Glyco_trans_51"/>
</dbReference>
<dbReference type="Pfam" id="PF00912">
    <property type="entry name" value="Transgly"/>
    <property type="match status" value="1"/>
</dbReference>
<evidence type="ECO:0000256" key="9">
    <source>
        <dbReference type="ARBA" id="ARBA00022679"/>
    </source>
</evidence>
<comment type="similarity">
    <text evidence="4">In the N-terminal section; belongs to the glycosyltransferase 51 family.</text>
</comment>
<dbReference type="SUPFAM" id="SSF53955">
    <property type="entry name" value="Lysozyme-like"/>
    <property type="match status" value="1"/>
</dbReference>
<dbReference type="Pfam" id="PF00905">
    <property type="entry name" value="Transpeptidase"/>
    <property type="match status" value="1"/>
</dbReference>
<organism evidence="21 22">
    <name type="scientific">Imperialibacter roseus</name>
    <dbReference type="NCBI Taxonomy" id="1324217"/>
    <lineage>
        <taxon>Bacteria</taxon>
        <taxon>Pseudomonadati</taxon>
        <taxon>Bacteroidota</taxon>
        <taxon>Cytophagia</taxon>
        <taxon>Cytophagales</taxon>
        <taxon>Flammeovirgaceae</taxon>
        <taxon>Imperialibacter</taxon>
    </lineage>
</organism>
<evidence type="ECO:0000259" key="20">
    <source>
        <dbReference type="Pfam" id="PF00912"/>
    </source>
</evidence>
<dbReference type="InterPro" id="IPR050396">
    <property type="entry name" value="Glycosyltr_51/Transpeptidase"/>
</dbReference>
<comment type="catalytic activity">
    <reaction evidence="16">
        <text>Preferential cleavage: (Ac)2-L-Lys-D-Ala-|-D-Ala. Also transpeptidation of peptidyl-alanyl moieties that are N-acyl substituents of D-alanine.</text>
        <dbReference type="EC" id="3.4.16.4"/>
    </reaction>
</comment>
<dbReference type="SUPFAM" id="SSF56601">
    <property type="entry name" value="beta-lactamase/transpeptidase-like"/>
    <property type="match status" value="1"/>
</dbReference>
<keyword evidence="11" id="KW-0133">Cell shape</keyword>
<proteinExistence type="inferred from homology"/>
<reference evidence="21 22" key="1">
    <citation type="journal article" date="2023" name="Microbiol. Resour. Announc.">
        <title>Complete Genome Sequence of Imperialibacter roseus strain P4T.</title>
        <authorList>
            <person name="Tizabi D.R."/>
            <person name="Bachvaroff T."/>
            <person name="Hill R.T."/>
        </authorList>
    </citation>
    <scope>NUCLEOTIDE SEQUENCE [LARGE SCALE GENOMIC DNA]</scope>
    <source>
        <strain evidence="21 22">P4T</strain>
    </source>
</reference>
<name>A0ABZ0IY48_9BACT</name>
<keyword evidence="9" id="KW-0808">Transferase</keyword>
<evidence type="ECO:0000256" key="2">
    <source>
        <dbReference type="ARBA" id="ARBA00004752"/>
    </source>
</evidence>
<evidence type="ECO:0000256" key="8">
    <source>
        <dbReference type="ARBA" id="ARBA00022676"/>
    </source>
</evidence>
<evidence type="ECO:0000256" key="16">
    <source>
        <dbReference type="ARBA" id="ARBA00034000"/>
    </source>
</evidence>
<evidence type="ECO:0000256" key="1">
    <source>
        <dbReference type="ARBA" id="ARBA00004236"/>
    </source>
</evidence>
<evidence type="ECO:0000256" key="11">
    <source>
        <dbReference type="ARBA" id="ARBA00022960"/>
    </source>
</evidence>
<keyword evidence="6" id="KW-0121">Carboxypeptidase</keyword>
<evidence type="ECO:0000259" key="19">
    <source>
        <dbReference type="Pfam" id="PF00905"/>
    </source>
</evidence>
<evidence type="ECO:0000256" key="17">
    <source>
        <dbReference type="ARBA" id="ARBA00049902"/>
    </source>
</evidence>
<keyword evidence="8" id="KW-0328">Glycosyltransferase</keyword>
<dbReference type="EMBL" id="CP136051">
    <property type="protein sequence ID" value="WOK08875.1"/>
    <property type="molecule type" value="Genomic_DNA"/>
</dbReference>
<dbReference type="Gene3D" id="1.10.3810.10">
    <property type="entry name" value="Biosynthetic peptidoglycan transglycosylase-like"/>
    <property type="match status" value="1"/>
</dbReference>
<evidence type="ECO:0000313" key="22">
    <source>
        <dbReference type="Proteomes" id="UP001302349"/>
    </source>
</evidence>
<feature type="domain" description="Penicillin-binding protein transpeptidase" evidence="19">
    <location>
        <begin position="414"/>
        <end position="655"/>
    </location>
</feature>
<feature type="domain" description="Glycosyl transferase family 51" evidence="20">
    <location>
        <begin position="69"/>
        <end position="240"/>
    </location>
</feature>
<keyword evidence="5" id="KW-1003">Cell membrane</keyword>
<dbReference type="PANTHER" id="PTHR32282">
    <property type="entry name" value="BINDING PROTEIN TRANSPEPTIDASE, PUTATIVE-RELATED"/>
    <property type="match status" value="1"/>
</dbReference>
<keyword evidence="12" id="KW-0573">Peptidoglycan synthesis</keyword>
<dbReference type="InterPro" id="IPR001460">
    <property type="entry name" value="PCN-bd_Tpept"/>
</dbReference>
<dbReference type="InterPro" id="IPR036950">
    <property type="entry name" value="PBP_transglycosylase"/>
</dbReference>
<dbReference type="Gene3D" id="3.40.710.10">
    <property type="entry name" value="DD-peptidase/beta-lactamase superfamily"/>
    <property type="match status" value="2"/>
</dbReference>
<comment type="similarity">
    <text evidence="3">In the C-terminal section; belongs to the transpeptidase family.</text>
</comment>
<protein>
    <submittedName>
        <fullName evidence="21">Transglycosylase domain-containing protein</fullName>
    </submittedName>
</protein>
<evidence type="ECO:0000256" key="10">
    <source>
        <dbReference type="ARBA" id="ARBA00022801"/>
    </source>
</evidence>
<keyword evidence="18" id="KW-1133">Transmembrane helix</keyword>
<accession>A0ABZ0IY48</accession>
<keyword evidence="13 18" id="KW-0472">Membrane</keyword>
<dbReference type="PANTHER" id="PTHR32282:SF11">
    <property type="entry name" value="PENICILLIN-BINDING PROTEIN 1B"/>
    <property type="match status" value="1"/>
</dbReference>
<evidence type="ECO:0000313" key="21">
    <source>
        <dbReference type="EMBL" id="WOK08875.1"/>
    </source>
</evidence>
<evidence type="ECO:0000256" key="13">
    <source>
        <dbReference type="ARBA" id="ARBA00023136"/>
    </source>
</evidence>
<keyword evidence="10" id="KW-0378">Hydrolase</keyword>
<evidence type="ECO:0000256" key="6">
    <source>
        <dbReference type="ARBA" id="ARBA00022645"/>
    </source>
</evidence>
<keyword evidence="15" id="KW-0961">Cell wall biogenesis/degradation</keyword>
<comment type="catalytic activity">
    <reaction evidence="17">
        <text>[GlcNAc-(1-&gt;4)-Mur2Ac(oyl-L-Ala-gamma-D-Glu-L-Lys-D-Ala-D-Ala)](n)-di-trans,octa-cis-undecaprenyl diphosphate + beta-D-GlcNAc-(1-&gt;4)-Mur2Ac(oyl-L-Ala-gamma-D-Glu-L-Lys-D-Ala-D-Ala)-di-trans,octa-cis-undecaprenyl diphosphate = [GlcNAc-(1-&gt;4)-Mur2Ac(oyl-L-Ala-gamma-D-Glu-L-Lys-D-Ala-D-Ala)](n+1)-di-trans,octa-cis-undecaprenyl diphosphate + di-trans,octa-cis-undecaprenyl diphosphate + H(+)</text>
        <dbReference type="Rhea" id="RHEA:23708"/>
        <dbReference type="Rhea" id="RHEA-COMP:9602"/>
        <dbReference type="Rhea" id="RHEA-COMP:9603"/>
        <dbReference type="ChEBI" id="CHEBI:15378"/>
        <dbReference type="ChEBI" id="CHEBI:58405"/>
        <dbReference type="ChEBI" id="CHEBI:60033"/>
        <dbReference type="ChEBI" id="CHEBI:78435"/>
        <dbReference type="EC" id="2.4.99.28"/>
    </reaction>
</comment>
<keyword evidence="14" id="KW-0511">Multifunctional enzyme</keyword>
<evidence type="ECO:0000256" key="15">
    <source>
        <dbReference type="ARBA" id="ARBA00023316"/>
    </source>
</evidence>
<evidence type="ECO:0000256" key="7">
    <source>
        <dbReference type="ARBA" id="ARBA00022670"/>
    </source>
</evidence>
<comment type="subcellular location">
    <subcellularLocation>
        <location evidence="1">Cell membrane</location>
    </subcellularLocation>
</comment>
<keyword evidence="22" id="KW-1185">Reference proteome</keyword>
<evidence type="ECO:0000256" key="12">
    <source>
        <dbReference type="ARBA" id="ARBA00022984"/>
    </source>
</evidence>
<evidence type="ECO:0000256" key="3">
    <source>
        <dbReference type="ARBA" id="ARBA00007090"/>
    </source>
</evidence>